<sequence>MFPAGCDESIALRDLSQKDEEHWQMPFPEIAKELNITATWLTLEQVFHSQHQIFRRKPAHKPSLSPEQMEGRLAFAHMALQIAINTVVFTDEMWVEFNSPRRQCNISRYCGIDANEYALHDHDSEKQPIRVMFWGAIILGSRGPCHIWEQDNEEEKSRFQHILN</sequence>
<feature type="non-terminal residue" evidence="1">
    <location>
        <position position="164"/>
    </location>
</feature>
<dbReference type="AlphaFoldDB" id="A0A3N4JEH0"/>
<reference evidence="1 2" key="1">
    <citation type="journal article" date="2018" name="Nat. Ecol. Evol.">
        <title>Pezizomycetes genomes reveal the molecular basis of ectomycorrhizal truffle lifestyle.</title>
        <authorList>
            <person name="Murat C."/>
            <person name="Payen T."/>
            <person name="Noel B."/>
            <person name="Kuo A."/>
            <person name="Morin E."/>
            <person name="Chen J."/>
            <person name="Kohler A."/>
            <person name="Krizsan K."/>
            <person name="Balestrini R."/>
            <person name="Da Silva C."/>
            <person name="Montanini B."/>
            <person name="Hainaut M."/>
            <person name="Levati E."/>
            <person name="Barry K.W."/>
            <person name="Belfiori B."/>
            <person name="Cichocki N."/>
            <person name="Clum A."/>
            <person name="Dockter R.B."/>
            <person name="Fauchery L."/>
            <person name="Guy J."/>
            <person name="Iotti M."/>
            <person name="Le Tacon F."/>
            <person name="Lindquist E.A."/>
            <person name="Lipzen A."/>
            <person name="Malagnac F."/>
            <person name="Mello A."/>
            <person name="Molinier V."/>
            <person name="Miyauchi S."/>
            <person name="Poulain J."/>
            <person name="Riccioni C."/>
            <person name="Rubini A."/>
            <person name="Sitrit Y."/>
            <person name="Splivallo R."/>
            <person name="Traeger S."/>
            <person name="Wang M."/>
            <person name="Zifcakova L."/>
            <person name="Wipf D."/>
            <person name="Zambonelli A."/>
            <person name="Paolocci F."/>
            <person name="Nowrousian M."/>
            <person name="Ottonello S."/>
            <person name="Baldrian P."/>
            <person name="Spatafora J.W."/>
            <person name="Henrissat B."/>
            <person name="Nagy L.G."/>
            <person name="Aury J.M."/>
            <person name="Wincker P."/>
            <person name="Grigoriev I.V."/>
            <person name="Bonfante P."/>
            <person name="Martin F.M."/>
        </authorList>
    </citation>
    <scope>NUCLEOTIDE SEQUENCE [LARGE SCALE GENOMIC DNA]</scope>
    <source>
        <strain evidence="1 2">120613-1</strain>
    </source>
</reference>
<evidence type="ECO:0000313" key="2">
    <source>
        <dbReference type="Proteomes" id="UP000276215"/>
    </source>
</evidence>
<dbReference type="Proteomes" id="UP000276215">
    <property type="component" value="Unassembled WGS sequence"/>
</dbReference>
<accession>A0A3N4JEH0</accession>
<organism evidence="1 2">
    <name type="scientific">Choiromyces venosus 120613-1</name>
    <dbReference type="NCBI Taxonomy" id="1336337"/>
    <lineage>
        <taxon>Eukaryota</taxon>
        <taxon>Fungi</taxon>
        <taxon>Dikarya</taxon>
        <taxon>Ascomycota</taxon>
        <taxon>Pezizomycotina</taxon>
        <taxon>Pezizomycetes</taxon>
        <taxon>Pezizales</taxon>
        <taxon>Tuberaceae</taxon>
        <taxon>Choiromyces</taxon>
    </lineage>
</organism>
<dbReference type="GO" id="GO:0003676">
    <property type="term" value="F:nucleic acid binding"/>
    <property type="evidence" value="ECO:0007669"/>
    <property type="project" value="InterPro"/>
</dbReference>
<dbReference type="EMBL" id="ML120412">
    <property type="protein sequence ID" value="RPA96663.1"/>
    <property type="molecule type" value="Genomic_DNA"/>
</dbReference>
<dbReference type="Gene3D" id="3.30.420.10">
    <property type="entry name" value="Ribonuclease H-like superfamily/Ribonuclease H"/>
    <property type="match status" value="1"/>
</dbReference>
<gene>
    <name evidence="1" type="ORF">L873DRAFT_1923918</name>
</gene>
<protein>
    <submittedName>
        <fullName evidence="1">Uncharacterized protein</fullName>
    </submittedName>
</protein>
<proteinExistence type="predicted"/>
<name>A0A3N4JEH0_9PEZI</name>
<evidence type="ECO:0000313" key="1">
    <source>
        <dbReference type="EMBL" id="RPA96663.1"/>
    </source>
</evidence>
<dbReference type="InterPro" id="IPR036397">
    <property type="entry name" value="RNaseH_sf"/>
</dbReference>
<keyword evidence="2" id="KW-1185">Reference proteome</keyword>